<name>A0A068WWV7_ECHGR</name>
<organism evidence="1">
    <name type="scientific">Echinococcus granulosus</name>
    <name type="common">Hydatid tapeworm</name>
    <dbReference type="NCBI Taxonomy" id="6210"/>
    <lineage>
        <taxon>Eukaryota</taxon>
        <taxon>Metazoa</taxon>
        <taxon>Spiralia</taxon>
        <taxon>Lophotrochozoa</taxon>
        <taxon>Platyhelminthes</taxon>
        <taxon>Cestoda</taxon>
        <taxon>Eucestoda</taxon>
        <taxon>Cyclophyllidea</taxon>
        <taxon>Taeniidae</taxon>
        <taxon>Echinococcus</taxon>
        <taxon>Echinococcus granulosus group</taxon>
    </lineage>
</organism>
<evidence type="ECO:0000313" key="1">
    <source>
        <dbReference type="EMBL" id="CDS24292.1"/>
    </source>
</evidence>
<reference evidence="1" key="2">
    <citation type="submission" date="2014-06" db="EMBL/GenBank/DDBJ databases">
        <authorList>
            <person name="Aslett M."/>
        </authorList>
    </citation>
    <scope>NUCLEOTIDE SEQUENCE</scope>
</reference>
<dbReference type="AlphaFoldDB" id="A0A068WWV7"/>
<dbReference type="EMBL" id="LK028601">
    <property type="protein sequence ID" value="CDS24292.1"/>
    <property type="molecule type" value="Genomic_DNA"/>
</dbReference>
<proteinExistence type="predicted"/>
<reference evidence="1 2" key="1">
    <citation type="journal article" date="2013" name="Nature">
        <title>The genomes of four tapeworm species reveal adaptations to parasitism.</title>
        <authorList>
            <person name="Tsai I.J."/>
            <person name="Zarowiecki M."/>
            <person name="Holroyd N."/>
            <person name="Garciarrubio A."/>
            <person name="Sanchez-Flores A."/>
            <person name="Brooks K.L."/>
            <person name="Tracey A."/>
            <person name="Bobes R.J."/>
            <person name="Fragoso G."/>
            <person name="Sciutto E."/>
            <person name="Aslett M."/>
            <person name="Beasley H."/>
            <person name="Bennett H.M."/>
            <person name="Cai J."/>
            <person name="Camicia F."/>
            <person name="Clark R."/>
            <person name="Cucher M."/>
            <person name="De Silva N."/>
            <person name="Day T.A."/>
            <person name="Deplazes P."/>
            <person name="Estrada K."/>
            <person name="Fernandez C."/>
            <person name="Holland P.W."/>
            <person name="Hou J."/>
            <person name="Hu S."/>
            <person name="Huckvale T."/>
            <person name="Hung S.S."/>
            <person name="Kamenetzky L."/>
            <person name="Keane J.A."/>
            <person name="Kiss F."/>
            <person name="Koziol U."/>
            <person name="Lambert O."/>
            <person name="Liu K."/>
            <person name="Luo X."/>
            <person name="Luo Y."/>
            <person name="Macchiaroli N."/>
            <person name="Nichol S."/>
            <person name="Paps J."/>
            <person name="Parkinson J."/>
            <person name="Pouchkina-Stantcheva N."/>
            <person name="Riddiford N."/>
            <person name="Rosenzvit M."/>
            <person name="Salinas G."/>
            <person name="Wasmuth J.D."/>
            <person name="Zamanian M."/>
            <person name="Zheng Y."/>
            <person name="Cai X."/>
            <person name="Soberon X."/>
            <person name="Olson P.D."/>
            <person name="Laclette J.P."/>
            <person name="Brehm K."/>
            <person name="Berriman M."/>
            <person name="Garciarrubio A."/>
            <person name="Bobes R.J."/>
            <person name="Fragoso G."/>
            <person name="Sanchez-Flores A."/>
            <person name="Estrada K."/>
            <person name="Cevallos M.A."/>
            <person name="Morett E."/>
            <person name="Gonzalez V."/>
            <person name="Portillo T."/>
            <person name="Ochoa-Leyva A."/>
            <person name="Jose M.V."/>
            <person name="Sciutto E."/>
            <person name="Landa A."/>
            <person name="Jimenez L."/>
            <person name="Valdes V."/>
            <person name="Carrero J.C."/>
            <person name="Larralde C."/>
            <person name="Morales-Montor J."/>
            <person name="Limon-Lason J."/>
            <person name="Soberon X."/>
            <person name="Laclette J.P."/>
        </authorList>
    </citation>
    <scope>NUCLEOTIDE SEQUENCE [LARGE SCALE GENOMIC DNA]</scope>
</reference>
<evidence type="ECO:0000313" key="2">
    <source>
        <dbReference type="Proteomes" id="UP000492820"/>
    </source>
</evidence>
<reference evidence="3" key="3">
    <citation type="submission" date="2020-10" db="UniProtKB">
        <authorList>
            <consortium name="WormBaseParasite"/>
        </authorList>
    </citation>
    <scope>IDENTIFICATION</scope>
</reference>
<evidence type="ECO:0000313" key="3">
    <source>
        <dbReference type="WBParaSite" id="EgrG_000913000"/>
    </source>
</evidence>
<dbReference type="Proteomes" id="UP000492820">
    <property type="component" value="Unassembled WGS sequence"/>
</dbReference>
<accession>A0A068WWV7</accession>
<sequence>MPTCPANLHTFMPSLSMPPRPSLQTVDIQFYPGEAMRITWRSAIRMEWENANADKDVAASQFDLSPLPLSSLPSLLPSFPPPLLPSSPPSLLLSFPPSFLPSIDLSLHLPLSISFDL</sequence>
<gene>
    <name evidence="1" type="ORF">EgrG_000913000</name>
</gene>
<protein>
    <submittedName>
        <fullName evidence="3">WIF domain-containing protein</fullName>
    </submittedName>
</protein>
<dbReference type="WBParaSite" id="EgrG_000913000">
    <property type="protein sequence ID" value="EgrG_000913000"/>
    <property type="gene ID" value="EgrG_000913000"/>
</dbReference>